<organism evidence="1 2">
    <name type="scientific">Fulvivirga marina</name>
    <dbReference type="NCBI Taxonomy" id="2494733"/>
    <lineage>
        <taxon>Bacteria</taxon>
        <taxon>Pseudomonadati</taxon>
        <taxon>Bacteroidota</taxon>
        <taxon>Cytophagia</taxon>
        <taxon>Cytophagales</taxon>
        <taxon>Fulvivirgaceae</taxon>
        <taxon>Fulvivirga</taxon>
    </lineage>
</organism>
<dbReference type="SUPFAM" id="SSF53756">
    <property type="entry name" value="UDP-Glycosyltransferase/glycogen phosphorylase"/>
    <property type="match status" value="1"/>
</dbReference>
<dbReference type="AlphaFoldDB" id="A0A937FVS6"/>
<dbReference type="EMBL" id="JAEUGD010000042">
    <property type="protein sequence ID" value="MBL6446874.1"/>
    <property type="molecule type" value="Genomic_DNA"/>
</dbReference>
<dbReference type="PANTHER" id="PTHR12526">
    <property type="entry name" value="GLYCOSYLTRANSFERASE"/>
    <property type="match status" value="1"/>
</dbReference>
<gene>
    <name evidence="1" type="ORF">JMN32_11160</name>
</gene>
<dbReference type="CDD" id="cd03801">
    <property type="entry name" value="GT4_PimA-like"/>
    <property type="match status" value="1"/>
</dbReference>
<dbReference type="Proteomes" id="UP000614216">
    <property type="component" value="Unassembled WGS sequence"/>
</dbReference>
<accession>A0A937FVS6</accession>
<protein>
    <submittedName>
        <fullName evidence="1">Glycosyltransferase family 4 protein</fullName>
    </submittedName>
</protein>
<dbReference type="Gene3D" id="3.40.50.2000">
    <property type="entry name" value="Glycogen Phosphorylase B"/>
    <property type="match status" value="2"/>
</dbReference>
<sequence length="358" mass="40984">MGKKILFVTPYPKDTAPSQRLRFEAFYAQFEAQGFQVEMKPFVSYSFWNVIYTRGNLLRKVIYTLEGYLKRILLLFSLRKYDLVYIHLWVVPFAPPIFEWLFTKIAKATVYDIDDMLYVGDTSRFNKAVSFLKSKSNPLYLLKNCDHVIVSTKANYDKAKELNKSVTNIPVCIDVERYKAVHKSNDKVVVGWTGSRSTSKYLYLLKPVFEKLVNRPDVELLVIGDQDYKIDGVPITALKWSAETEVSDINRIDVGLYPLPDEKWVLGKGGGKALQYMSLEIPVIATAVGENLGIIDDGINGFLIQPGDTQQWYSKIQELIESKKLRLQLGKNGRKKVEHSFSIKANVFNYISVFDSLI</sequence>
<comment type="caution">
    <text evidence="1">The sequence shown here is derived from an EMBL/GenBank/DDBJ whole genome shotgun (WGS) entry which is preliminary data.</text>
</comment>
<reference evidence="1" key="1">
    <citation type="submission" date="2021-01" db="EMBL/GenBank/DDBJ databases">
        <title>Fulvivirga kasyanovii gen. nov., sp nov., a novel member of the phylum Bacteroidetes isolated from seawater in a mussel farm.</title>
        <authorList>
            <person name="Zhao L.-H."/>
            <person name="Wang Z.-J."/>
        </authorList>
    </citation>
    <scope>NUCLEOTIDE SEQUENCE</scope>
    <source>
        <strain evidence="1">29W222</strain>
    </source>
</reference>
<proteinExistence type="predicted"/>
<evidence type="ECO:0000313" key="2">
    <source>
        <dbReference type="Proteomes" id="UP000614216"/>
    </source>
</evidence>
<dbReference type="Pfam" id="PF13692">
    <property type="entry name" value="Glyco_trans_1_4"/>
    <property type="match status" value="1"/>
</dbReference>
<evidence type="ECO:0000313" key="1">
    <source>
        <dbReference type="EMBL" id="MBL6446874.1"/>
    </source>
</evidence>
<keyword evidence="2" id="KW-1185">Reference proteome</keyword>
<name>A0A937FVS6_9BACT</name>
<dbReference type="RefSeq" id="WP_202856416.1">
    <property type="nucleotide sequence ID" value="NZ_JAEUGD010000042.1"/>
</dbReference>